<evidence type="ECO:0000259" key="2">
    <source>
        <dbReference type="PROSITE" id="PS00624"/>
    </source>
</evidence>
<dbReference type="PROSITE" id="PS00624">
    <property type="entry name" value="GMC_OXRED_2"/>
    <property type="match status" value="1"/>
</dbReference>
<accession>A0AAN9UXD8</accession>
<dbReference type="GO" id="GO:0050660">
    <property type="term" value="F:flavin adenine dinucleotide binding"/>
    <property type="evidence" value="ECO:0007669"/>
    <property type="project" value="InterPro"/>
</dbReference>
<gene>
    <name evidence="3" type="ORF">SLS62_002541</name>
</gene>
<dbReference type="EMBL" id="JAKJXP020000012">
    <property type="protein sequence ID" value="KAK7755606.1"/>
    <property type="molecule type" value="Genomic_DNA"/>
</dbReference>
<protein>
    <recommendedName>
        <fullName evidence="2">Glucose-methanol-choline oxidoreductase N-terminal domain-containing protein</fullName>
    </recommendedName>
</protein>
<dbReference type="InterPro" id="IPR000172">
    <property type="entry name" value="GMC_OxRdtase_N"/>
</dbReference>
<feature type="domain" description="Glucose-methanol-choline oxidoreductase N-terminal" evidence="2">
    <location>
        <begin position="102"/>
        <end position="116"/>
    </location>
</feature>
<evidence type="ECO:0000256" key="1">
    <source>
        <dbReference type="ARBA" id="ARBA00010790"/>
    </source>
</evidence>
<name>A0AAN9UXD8_9PEZI</name>
<keyword evidence="4" id="KW-1185">Reference proteome</keyword>
<sequence>MFIPLSMSIPDYKRTTPRNLVYDVATATNDDGTKRYPLDIALNTLVTKVNFDTATNVKPKAISVDYLYGESLYRADPRSSLTEDGGTPGTVAATREIIVSGGTFNTPQILKLSGVGPADELERFGIPVVKDLPGVGTNLQDRYEVGVTATAESDFALIKDCTFLEGDGGDDPCYDQWEDGLGPLKGAYTTNGIVSFAVKMMFSL</sequence>
<comment type="similarity">
    <text evidence="1">Belongs to the GMC oxidoreductase family.</text>
</comment>
<dbReference type="Proteomes" id="UP001320420">
    <property type="component" value="Unassembled WGS sequence"/>
</dbReference>
<comment type="caution">
    <text evidence="3">The sequence shown here is derived from an EMBL/GenBank/DDBJ whole genome shotgun (WGS) entry which is preliminary data.</text>
</comment>
<dbReference type="InterPro" id="IPR012132">
    <property type="entry name" value="GMC_OxRdtase"/>
</dbReference>
<proteinExistence type="inferred from homology"/>
<dbReference type="GO" id="GO:0016614">
    <property type="term" value="F:oxidoreductase activity, acting on CH-OH group of donors"/>
    <property type="evidence" value="ECO:0007669"/>
    <property type="project" value="InterPro"/>
</dbReference>
<dbReference type="AlphaFoldDB" id="A0AAN9UXD8"/>
<dbReference type="InterPro" id="IPR036188">
    <property type="entry name" value="FAD/NAD-bd_sf"/>
</dbReference>
<evidence type="ECO:0000313" key="3">
    <source>
        <dbReference type="EMBL" id="KAK7755606.1"/>
    </source>
</evidence>
<dbReference type="Gene3D" id="3.50.50.60">
    <property type="entry name" value="FAD/NAD(P)-binding domain"/>
    <property type="match status" value="1"/>
</dbReference>
<dbReference type="PANTHER" id="PTHR11552:SF213">
    <property type="entry name" value="DEHYDROGENASE, PUTATIVE-RELATED"/>
    <property type="match status" value="1"/>
</dbReference>
<dbReference type="PANTHER" id="PTHR11552">
    <property type="entry name" value="GLUCOSE-METHANOL-CHOLINE GMC OXIDOREDUCTASE"/>
    <property type="match status" value="1"/>
</dbReference>
<dbReference type="SUPFAM" id="SSF51905">
    <property type="entry name" value="FAD/NAD(P)-binding domain"/>
    <property type="match status" value="1"/>
</dbReference>
<evidence type="ECO:0000313" key="4">
    <source>
        <dbReference type="Proteomes" id="UP001320420"/>
    </source>
</evidence>
<organism evidence="3 4">
    <name type="scientific">Diatrype stigma</name>
    <dbReference type="NCBI Taxonomy" id="117547"/>
    <lineage>
        <taxon>Eukaryota</taxon>
        <taxon>Fungi</taxon>
        <taxon>Dikarya</taxon>
        <taxon>Ascomycota</taxon>
        <taxon>Pezizomycotina</taxon>
        <taxon>Sordariomycetes</taxon>
        <taxon>Xylariomycetidae</taxon>
        <taxon>Xylariales</taxon>
        <taxon>Diatrypaceae</taxon>
        <taxon>Diatrype</taxon>
    </lineage>
</organism>
<reference evidence="3 4" key="1">
    <citation type="submission" date="2024-02" db="EMBL/GenBank/DDBJ databases">
        <title>De novo assembly and annotation of 12 fungi associated with fruit tree decline syndrome in Ontario, Canada.</title>
        <authorList>
            <person name="Sulman M."/>
            <person name="Ellouze W."/>
            <person name="Ilyukhin E."/>
        </authorList>
    </citation>
    <scope>NUCLEOTIDE SEQUENCE [LARGE SCALE GENOMIC DNA]</scope>
    <source>
        <strain evidence="3 4">M11/M66-122</strain>
    </source>
</reference>
<dbReference type="Pfam" id="PF00732">
    <property type="entry name" value="GMC_oxred_N"/>
    <property type="match status" value="1"/>
</dbReference>